<keyword evidence="2" id="KW-1185">Reference proteome</keyword>
<comment type="caution">
    <text evidence="1">The sequence shown here is derived from an EMBL/GenBank/DDBJ whole genome shotgun (WGS) entry which is preliminary data.</text>
</comment>
<gene>
    <name evidence="1" type="ORF">ORG12_15745</name>
</gene>
<accession>A0ABT3S5M4</accession>
<reference evidence="1 2" key="1">
    <citation type="submission" date="2022-11" db="EMBL/GenBank/DDBJ databases">
        <title>Taxonomy of Curtobacterium flaccumfaciens.</title>
        <authorList>
            <person name="Osdaghi E."/>
            <person name="Taghavi S.M."/>
            <person name="Hamidizade M."/>
            <person name="Abachi H."/>
            <person name="Fazliarab A."/>
            <person name="Baeyen S."/>
            <person name="Portier P."/>
            <person name="Van Vaerenbergh J."/>
            <person name="Jacques M.-A."/>
        </authorList>
    </citation>
    <scope>NUCLEOTIDE SEQUENCE [LARGE SCALE GENOMIC DNA]</scope>
    <source>
        <strain evidence="1 2">LMG 3715</strain>
    </source>
</reference>
<dbReference type="Proteomes" id="UP001207276">
    <property type="component" value="Unassembled WGS sequence"/>
</dbReference>
<sequence length="574" mass="63599">MLQISSGKFFEDPEVWETEQRQRFFTNLVLTDGGAIDLPVGRLEFSALERAVEISAVDRLPKQSADGSESFHVATDGVALLSDIADVVAFTTDAVVLDSVVLGERLTRSRESTSRRRGPRLRRTFEAERALSDDCAADLAAFVGQLVALRRGPFVRAMRAIRRVVDAAVLAESDATLSYSLFVAALESLSSGTEVPVPEWDSYDKRKREVVDAAVAGLPEDRVERVQAAVLQIDQLSLRRKFQAFVLGHVTSSYYRAEASEADNPIRAVDLPRALDFAYQTRSVSLHEMRDLAPELWNMSGAADTTIMKDRWVFTLEGLNRLSRHVIRAFVDRAPTGVDIDHDWQEDLPGIMQVKMSPELWLHGYGSFGAADGPFLFGHTVQMFVAALSGDGKVTDMSAPLERIEELLPQLAKAEQRVPFIATYVLWHRLTGPALHRPGSAGLIDKFETDLNRPSVPALTLGVLLGKQPPWTTEELVAVLDARDIDLRRARVSLELPRRIDAAFRVLLAARHVNSGERELATSLMDDAVLLDPGNHSLIEVEVEILKGKVVPINLSGYIYEGKLTVDDERNEVD</sequence>
<evidence type="ECO:0000313" key="2">
    <source>
        <dbReference type="Proteomes" id="UP001207276"/>
    </source>
</evidence>
<organism evidence="1 2">
    <name type="scientific">Curtobacterium poinsettiae</name>
    <dbReference type="NCBI Taxonomy" id="159612"/>
    <lineage>
        <taxon>Bacteria</taxon>
        <taxon>Bacillati</taxon>
        <taxon>Actinomycetota</taxon>
        <taxon>Actinomycetes</taxon>
        <taxon>Micrococcales</taxon>
        <taxon>Microbacteriaceae</taxon>
        <taxon>Curtobacterium</taxon>
    </lineage>
</organism>
<name>A0ABT3S5M4_9MICO</name>
<proteinExistence type="predicted"/>
<protein>
    <submittedName>
        <fullName evidence="1">Uncharacterized protein</fullName>
    </submittedName>
</protein>
<dbReference type="RefSeq" id="WP_214519475.1">
    <property type="nucleotide sequence ID" value="NZ_CP104934.1"/>
</dbReference>
<evidence type="ECO:0000313" key="1">
    <source>
        <dbReference type="EMBL" id="MCX2850133.1"/>
    </source>
</evidence>
<dbReference type="EMBL" id="JAPJDE010000006">
    <property type="protein sequence ID" value="MCX2850133.1"/>
    <property type="molecule type" value="Genomic_DNA"/>
</dbReference>